<feature type="domain" description="PLD phosphodiesterase" evidence="2">
    <location>
        <begin position="200"/>
        <end position="227"/>
    </location>
</feature>
<dbReference type="Pfam" id="PF13091">
    <property type="entry name" value="PLDc_2"/>
    <property type="match status" value="2"/>
</dbReference>
<keyword evidence="1" id="KW-0472">Membrane</keyword>
<accession>A0ABS8NIY6</accession>
<dbReference type="Gene3D" id="3.30.870.10">
    <property type="entry name" value="Endonuclease Chain A"/>
    <property type="match status" value="2"/>
</dbReference>
<evidence type="ECO:0000313" key="3">
    <source>
        <dbReference type="EMBL" id="MCC9643516.1"/>
    </source>
</evidence>
<sequence length="465" mass="52612">MIWFVAYISSVAGAFLSIVAITMIRHEERHNVGRLGWLGLVLLSPPIGLILFLWLGGRKISAEHSQRKLVDLPPAEAASAAAETSLEKLLETRGLRRPTVGNEIQLLDDTRDVLEAYLRLIEEAKDTIYIMTFIMDERKGAQRIVDQLCRRARDGVQVRLLCDGFGSFQMSDTQLEQIRAAGGRAERFKPMSQLSRLAYLNFRNHRKLAVIDARKAILGGANLVEEELDVSGNDNRWVDMSVQIEGPAAAQLQAVFCSDWNFVTEEQLPPTDFQIDERSGENTADDLRTRMTTMPIGPDGPEEILEDFWDFMIHRAEERIWICTPYFVPTSQAISSLEAACRRGIDVRILVPENSDLRPVDYARIDYMNDLEYLGGKIYRYQDTMVHAKVGIIDQSAALVGSANFDVRSFFLNYELSVVVHDQPTIKRFSDWYESLLPNCDEAVPETTTWRATLGLCARLFASEL</sequence>
<keyword evidence="1" id="KW-1133">Transmembrane helix</keyword>
<proteinExistence type="predicted"/>
<organism evidence="3 4">
    <name type="scientific">Rhodopirellula halodulae</name>
    <dbReference type="NCBI Taxonomy" id="2894198"/>
    <lineage>
        <taxon>Bacteria</taxon>
        <taxon>Pseudomonadati</taxon>
        <taxon>Planctomycetota</taxon>
        <taxon>Planctomycetia</taxon>
        <taxon>Pirellulales</taxon>
        <taxon>Pirellulaceae</taxon>
        <taxon>Rhodopirellula</taxon>
    </lineage>
</organism>
<dbReference type="RefSeq" id="WP_230274458.1">
    <property type="nucleotide sequence ID" value="NZ_JAJKFW010000024.1"/>
</dbReference>
<feature type="transmembrane region" description="Helical" evidence="1">
    <location>
        <begin position="6"/>
        <end position="24"/>
    </location>
</feature>
<dbReference type="SUPFAM" id="SSF56024">
    <property type="entry name" value="Phospholipase D/nuclease"/>
    <property type="match status" value="2"/>
</dbReference>
<protein>
    <submittedName>
        <fullName evidence="3">Phospholipase D-like domain-containing protein</fullName>
    </submittedName>
</protein>
<keyword evidence="1" id="KW-0812">Transmembrane</keyword>
<gene>
    <name evidence="3" type="ORF">LOC71_14620</name>
</gene>
<keyword evidence="4" id="KW-1185">Reference proteome</keyword>
<comment type="caution">
    <text evidence="3">The sequence shown here is derived from an EMBL/GenBank/DDBJ whole genome shotgun (WGS) entry which is preliminary data.</text>
</comment>
<evidence type="ECO:0000259" key="2">
    <source>
        <dbReference type="PROSITE" id="PS50035"/>
    </source>
</evidence>
<evidence type="ECO:0000256" key="1">
    <source>
        <dbReference type="SAM" id="Phobius"/>
    </source>
</evidence>
<name>A0ABS8NIY6_9BACT</name>
<dbReference type="Proteomes" id="UP001430306">
    <property type="component" value="Unassembled WGS sequence"/>
</dbReference>
<dbReference type="PANTHER" id="PTHR21248">
    <property type="entry name" value="CARDIOLIPIN SYNTHASE"/>
    <property type="match status" value="1"/>
</dbReference>
<feature type="transmembrane region" description="Helical" evidence="1">
    <location>
        <begin position="36"/>
        <end position="57"/>
    </location>
</feature>
<dbReference type="EMBL" id="JAJKFW010000024">
    <property type="protein sequence ID" value="MCC9643516.1"/>
    <property type="molecule type" value="Genomic_DNA"/>
</dbReference>
<dbReference type="InterPro" id="IPR001736">
    <property type="entry name" value="PLipase_D/transphosphatidylase"/>
</dbReference>
<dbReference type="InterPro" id="IPR025202">
    <property type="entry name" value="PLD-like_dom"/>
</dbReference>
<feature type="domain" description="PLD phosphodiesterase" evidence="2">
    <location>
        <begin position="382"/>
        <end position="409"/>
    </location>
</feature>
<dbReference type="SMART" id="SM00155">
    <property type="entry name" value="PLDc"/>
    <property type="match status" value="2"/>
</dbReference>
<dbReference type="PROSITE" id="PS50035">
    <property type="entry name" value="PLD"/>
    <property type="match status" value="2"/>
</dbReference>
<evidence type="ECO:0000313" key="4">
    <source>
        <dbReference type="Proteomes" id="UP001430306"/>
    </source>
</evidence>
<dbReference type="PANTHER" id="PTHR21248:SF22">
    <property type="entry name" value="PHOSPHOLIPASE D"/>
    <property type="match status" value="1"/>
</dbReference>
<dbReference type="CDD" id="cd09162">
    <property type="entry name" value="PLDc_CLS_unchar1_2"/>
    <property type="match status" value="1"/>
</dbReference>
<reference evidence="3" key="1">
    <citation type="submission" date="2021-11" db="EMBL/GenBank/DDBJ databases">
        <title>Genome sequence.</title>
        <authorList>
            <person name="Sun Q."/>
        </authorList>
    </citation>
    <scope>NUCLEOTIDE SEQUENCE</scope>
    <source>
        <strain evidence="3">JC740</strain>
    </source>
</reference>